<feature type="compositionally biased region" description="Low complexity" evidence="7">
    <location>
        <begin position="96"/>
        <end position="112"/>
    </location>
</feature>
<dbReference type="GO" id="GO:0005634">
    <property type="term" value="C:nucleus"/>
    <property type="evidence" value="ECO:0007669"/>
    <property type="project" value="UniProtKB-SubCell"/>
</dbReference>
<dbReference type="SUPFAM" id="SSF57701">
    <property type="entry name" value="Zn2/Cys6 DNA-binding domain"/>
    <property type="match status" value="1"/>
</dbReference>
<reference evidence="9 10" key="1">
    <citation type="submission" date="2015-01" db="EMBL/GenBank/DDBJ databases">
        <title>The Genome Sequence of Cladophialophora immunda CBS83496.</title>
        <authorList>
            <consortium name="The Broad Institute Genomics Platform"/>
            <person name="Cuomo C."/>
            <person name="de Hoog S."/>
            <person name="Gorbushina A."/>
            <person name="Stielow B."/>
            <person name="Teixiera M."/>
            <person name="Abouelleil A."/>
            <person name="Chapman S.B."/>
            <person name="Priest M."/>
            <person name="Young S.K."/>
            <person name="Wortman J."/>
            <person name="Nusbaum C."/>
            <person name="Birren B."/>
        </authorList>
    </citation>
    <scope>NUCLEOTIDE SEQUENCE [LARGE SCALE GENOMIC DNA]</scope>
    <source>
        <strain evidence="9 10">CBS 83496</strain>
    </source>
</reference>
<dbReference type="VEuPathDB" id="FungiDB:PV07_09002"/>
<dbReference type="GO" id="GO:0006351">
    <property type="term" value="P:DNA-templated transcription"/>
    <property type="evidence" value="ECO:0007669"/>
    <property type="project" value="InterPro"/>
</dbReference>
<evidence type="ECO:0000313" key="9">
    <source>
        <dbReference type="EMBL" id="KIW25866.1"/>
    </source>
</evidence>
<name>A0A0D1ZDP2_9EURO</name>
<dbReference type="STRING" id="569365.A0A0D1ZDP2"/>
<dbReference type="PROSITE" id="PS00463">
    <property type="entry name" value="ZN2_CY6_FUNGAL_1"/>
    <property type="match status" value="1"/>
</dbReference>
<dbReference type="PANTHER" id="PTHR31845:SF21">
    <property type="entry name" value="REGULATORY PROTEIN LEU3"/>
    <property type="match status" value="1"/>
</dbReference>
<gene>
    <name evidence="9" type="ORF">PV07_09002</name>
</gene>
<evidence type="ECO:0000256" key="4">
    <source>
        <dbReference type="ARBA" id="ARBA00023125"/>
    </source>
</evidence>
<dbReference type="Pfam" id="PF04082">
    <property type="entry name" value="Fungal_trans"/>
    <property type="match status" value="1"/>
</dbReference>
<dbReference type="Pfam" id="PF00172">
    <property type="entry name" value="Zn_clus"/>
    <property type="match status" value="1"/>
</dbReference>
<feature type="region of interest" description="Disordered" evidence="7">
    <location>
        <begin position="65"/>
        <end position="159"/>
    </location>
</feature>
<dbReference type="GO" id="GO:0000976">
    <property type="term" value="F:transcription cis-regulatory region binding"/>
    <property type="evidence" value="ECO:0007669"/>
    <property type="project" value="TreeGrafter"/>
</dbReference>
<keyword evidence="4" id="KW-0238">DNA-binding</keyword>
<keyword evidence="3" id="KW-0805">Transcription regulation</keyword>
<feature type="domain" description="Zn(2)-C6 fungal-type" evidence="8">
    <location>
        <begin position="5"/>
        <end position="38"/>
    </location>
</feature>
<dbReference type="InterPro" id="IPR036864">
    <property type="entry name" value="Zn2-C6_fun-type_DNA-bd_sf"/>
</dbReference>
<feature type="compositionally biased region" description="Polar residues" evidence="7">
    <location>
        <begin position="128"/>
        <end position="144"/>
    </location>
</feature>
<dbReference type="PANTHER" id="PTHR31845">
    <property type="entry name" value="FINGER DOMAIN PROTEIN, PUTATIVE-RELATED"/>
    <property type="match status" value="1"/>
</dbReference>
<dbReference type="Proteomes" id="UP000054466">
    <property type="component" value="Unassembled WGS sequence"/>
</dbReference>
<dbReference type="GO" id="GO:0008270">
    <property type="term" value="F:zinc ion binding"/>
    <property type="evidence" value="ECO:0007669"/>
    <property type="project" value="InterPro"/>
</dbReference>
<evidence type="ECO:0000256" key="1">
    <source>
        <dbReference type="ARBA" id="ARBA00004123"/>
    </source>
</evidence>
<dbReference type="InterPro" id="IPR051089">
    <property type="entry name" value="prtT"/>
</dbReference>
<evidence type="ECO:0000259" key="8">
    <source>
        <dbReference type="PROSITE" id="PS50048"/>
    </source>
</evidence>
<evidence type="ECO:0000256" key="2">
    <source>
        <dbReference type="ARBA" id="ARBA00022723"/>
    </source>
</evidence>
<dbReference type="GO" id="GO:0000981">
    <property type="term" value="F:DNA-binding transcription factor activity, RNA polymerase II-specific"/>
    <property type="evidence" value="ECO:0007669"/>
    <property type="project" value="InterPro"/>
</dbReference>
<protein>
    <recommendedName>
        <fullName evidence="8">Zn(2)-C6 fungal-type domain-containing protein</fullName>
    </recommendedName>
</protein>
<dbReference type="InterPro" id="IPR001138">
    <property type="entry name" value="Zn2Cys6_DnaBD"/>
</dbReference>
<dbReference type="GeneID" id="27348196"/>
<evidence type="ECO:0000313" key="10">
    <source>
        <dbReference type="Proteomes" id="UP000054466"/>
    </source>
</evidence>
<evidence type="ECO:0000256" key="5">
    <source>
        <dbReference type="ARBA" id="ARBA00023163"/>
    </source>
</evidence>
<organism evidence="9 10">
    <name type="scientific">Cladophialophora immunda</name>
    <dbReference type="NCBI Taxonomy" id="569365"/>
    <lineage>
        <taxon>Eukaryota</taxon>
        <taxon>Fungi</taxon>
        <taxon>Dikarya</taxon>
        <taxon>Ascomycota</taxon>
        <taxon>Pezizomycotina</taxon>
        <taxon>Eurotiomycetes</taxon>
        <taxon>Chaetothyriomycetidae</taxon>
        <taxon>Chaetothyriales</taxon>
        <taxon>Herpotrichiellaceae</taxon>
        <taxon>Cladophialophora</taxon>
    </lineage>
</organism>
<dbReference type="CDD" id="cd00067">
    <property type="entry name" value="GAL4"/>
    <property type="match status" value="1"/>
</dbReference>
<keyword evidence="2" id="KW-0479">Metal-binding</keyword>
<dbReference type="Gene3D" id="4.10.240.10">
    <property type="entry name" value="Zn(2)-C6 fungal-type DNA-binding domain"/>
    <property type="match status" value="1"/>
</dbReference>
<dbReference type="EMBL" id="KN847044">
    <property type="protein sequence ID" value="KIW25866.1"/>
    <property type="molecule type" value="Genomic_DNA"/>
</dbReference>
<evidence type="ECO:0000256" key="7">
    <source>
        <dbReference type="SAM" id="MobiDB-lite"/>
    </source>
</evidence>
<evidence type="ECO:0000256" key="3">
    <source>
        <dbReference type="ARBA" id="ARBA00023015"/>
    </source>
</evidence>
<dbReference type="PROSITE" id="PS50048">
    <property type="entry name" value="ZN2_CY6_FUNGAL_2"/>
    <property type="match status" value="1"/>
</dbReference>
<dbReference type="HOGENOM" id="CLU_011455_3_2_1"/>
<keyword evidence="10" id="KW-1185">Reference proteome</keyword>
<dbReference type="InterPro" id="IPR007219">
    <property type="entry name" value="XnlR_reg_dom"/>
</dbReference>
<accession>A0A0D1ZDP2</accession>
<dbReference type="OrthoDB" id="3163292at2759"/>
<dbReference type="CDD" id="cd12148">
    <property type="entry name" value="fungal_TF_MHR"/>
    <property type="match status" value="1"/>
</dbReference>
<evidence type="ECO:0000256" key="6">
    <source>
        <dbReference type="ARBA" id="ARBA00023242"/>
    </source>
</evidence>
<dbReference type="SMART" id="SM00066">
    <property type="entry name" value="GAL4"/>
    <property type="match status" value="1"/>
</dbReference>
<comment type="subcellular location">
    <subcellularLocation>
        <location evidence="1">Nucleus</location>
    </subcellularLocation>
</comment>
<sequence>MRATACTKCRQVKARCNAADQAPAGCSRCQSLGIACVYDPSFKRTSKAKLMQKMASEIRELRQALRSSSRPVAAADTAQIATDEESLSPPPTADLTVTGPAPAPTTPATTSAPEDDAPNQRSPRHPPSTWTVPQIPSPCRNSTELLGIPPQSPQTTSPGQASVVSVATNRSIGTVSLTASQVAEIFKRYFARYHQHLPFKMTDLSADAIYASSPLLFWVVCTITSPSLQPTLAPIVKSLVEEVVHTPKHSVQTVQALLLLCIWPFRVSFLSDDFSYFYSTMATQIGLQLGLHRSMGTHTYRHSWDVQPMPDQEVRLTTWMACFVVDRIQATMRGVPPSLLADPQLVGAFDDPDLDRSLTSLCRILHTFTQGSLEMSYHGPAPSGLQEPTTRLNLMRLYTERLTALNRLVEGTCTDALKIVYLYCRVQVQAYVLQDDVTATLGTEEMLEMIRLLEEDVCDLVDLCNSINLAIGPGHARVAMTYAGFVLARILQTPYSGRREVLEEKLKRAIQALGASAPSQDDVVNKVCLMFQGLPYMSDLKRSPPLLTRMAAWVSYDSRRIFWENWAQMRPDQDLRGGGQFELSPAPTAAAV</sequence>
<keyword evidence="6" id="KW-0539">Nucleus</keyword>
<keyword evidence="5" id="KW-0804">Transcription</keyword>
<dbReference type="AlphaFoldDB" id="A0A0D1ZDP2"/>
<dbReference type="RefSeq" id="XP_016246082.1">
    <property type="nucleotide sequence ID" value="XM_016396226.1"/>
</dbReference>
<proteinExistence type="predicted"/>
<dbReference type="SMART" id="SM00906">
    <property type="entry name" value="Fungal_trans"/>
    <property type="match status" value="1"/>
</dbReference>